<evidence type="ECO:0000256" key="10">
    <source>
        <dbReference type="SAM" id="MobiDB-lite"/>
    </source>
</evidence>
<keyword evidence="6" id="KW-0961">Cell wall biogenesis/degradation</keyword>
<dbReference type="GO" id="GO:0009252">
    <property type="term" value="P:peptidoglycan biosynthetic process"/>
    <property type="evidence" value="ECO:0007669"/>
    <property type="project" value="UniProtKB-KW"/>
</dbReference>
<name>A0A6I3XM68_9BURK</name>
<dbReference type="OrthoDB" id="5688590at2"/>
<dbReference type="EMBL" id="WNWM01000002">
    <property type="protein sequence ID" value="MUI15630.1"/>
    <property type="molecule type" value="Genomic_DNA"/>
</dbReference>
<accession>A0A6I3XM68</accession>
<feature type="active site" description="Proton acceptor" evidence="7">
    <location>
        <position position="54"/>
    </location>
</feature>
<dbReference type="InterPro" id="IPR012338">
    <property type="entry name" value="Beta-lactam/transpept-like"/>
</dbReference>
<proteinExistence type="inferred from homology"/>
<dbReference type="InterPro" id="IPR018044">
    <property type="entry name" value="Peptidase_S11"/>
</dbReference>
<keyword evidence="2 11" id="KW-0732">Signal</keyword>
<evidence type="ECO:0000256" key="5">
    <source>
        <dbReference type="ARBA" id="ARBA00022984"/>
    </source>
</evidence>
<evidence type="ECO:0000256" key="6">
    <source>
        <dbReference type="ARBA" id="ARBA00023316"/>
    </source>
</evidence>
<dbReference type="PRINTS" id="PR00725">
    <property type="entry name" value="DADACBPTASE1"/>
</dbReference>
<dbReference type="InterPro" id="IPR001967">
    <property type="entry name" value="Peptidase_S11_N"/>
</dbReference>
<evidence type="ECO:0000256" key="3">
    <source>
        <dbReference type="ARBA" id="ARBA00022801"/>
    </source>
</evidence>
<dbReference type="PANTHER" id="PTHR21581:SF26">
    <property type="entry name" value="D-ALANYL-D-ALANINE ENDOPEPTIDASE"/>
    <property type="match status" value="1"/>
</dbReference>
<evidence type="ECO:0000256" key="8">
    <source>
        <dbReference type="PIRSR" id="PIRSR618044-2"/>
    </source>
</evidence>
<keyword evidence="14" id="KW-1185">Reference proteome</keyword>
<dbReference type="PANTHER" id="PTHR21581">
    <property type="entry name" value="D-ALANYL-D-ALANINE CARBOXYPEPTIDASE"/>
    <property type="match status" value="1"/>
</dbReference>
<evidence type="ECO:0000256" key="4">
    <source>
        <dbReference type="ARBA" id="ARBA00022960"/>
    </source>
</evidence>
<evidence type="ECO:0000256" key="11">
    <source>
        <dbReference type="SAM" id="SignalP"/>
    </source>
</evidence>
<reference evidence="13 14" key="1">
    <citation type="submission" date="2019-11" db="EMBL/GenBank/DDBJ databases">
        <title>Draft Genome Sequences of Six Type Strains of the Genus Massilia.</title>
        <authorList>
            <person name="Miess H."/>
            <person name="Frediansyah A."/>
            <person name="Goeker M."/>
            <person name="Gross H."/>
        </authorList>
    </citation>
    <scope>NUCLEOTIDE SEQUENCE [LARGE SCALE GENOMIC DNA]</scope>
    <source>
        <strain evidence="13 14">DSM 17513</strain>
    </source>
</reference>
<feature type="region of interest" description="Disordered" evidence="10">
    <location>
        <begin position="282"/>
        <end position="307"/>
    </location>
</feature>
<dbReference type="AlphaFoldDB" id="A0A6I3XM68"/>
<comment type="similarity">
    <text evidence="1 9">Belongs to the peptidase S11 family.</text>
</comment>
<dbReference type="GO" id="GO:0071555">
    <property type="term" value="P:cell wall organization"/>
    <property type="evidence" value="ECO:0007669"/>
    <property type="project" value="UniProtKB-KW"/>
</dbReference>
<dbReference type="Proteomes" id="UP000431684">
    <property type="component" value="Unassembled WGS sequence"/>
</dbReference>
<feature type="binding site" evidence="8">
    <location>
        <position position="213"/>
    </location>
    <ligand>
        <name>substrate</name>
    </ligand>
</feature>
<organism evidence="13 14">
    <name type="scientific">Pseudoduganella dura</name>
    <dbReference type="NCBI Taxonomy" id="321982"/>
    <lineage>
        <taxon>Bacteria</taxon>
        <taxon>Pseudomonadati</taxon>
        <taxon>Pseudomonadota</taxon>
        <taxon>Betaproteobacteria</taxon>
        <taxon>Burkholderiales</taxon>
        <taxon>Oxalobacteraceae</taxon>
        <taxon>Telluria group</taxon>
        <taxon>Pseudoduganella</taxon>
    </lineage>
</organism>
<dbReference type="Gene3D" id="3.40.710.10">
    <property type="entry name" value="DD-peptidase/beta-lactamase superfamily"/>
    <property type="match status" value="1"/>
</dbReference>
<evidence type="ECO:0000313" key="13">
    <source>
        <dbReference type="EMBL" id="MUI15630.1"/>
    </source>
</evidence>
<dbReference type="Pfam" id="PF00768">
    <property type="entry name" value="Peptidase_S11"/>
    <property type="match status" value="1"/>
</dbReference>
<feature type="compositionally biased region" description="Basic residues" evidence="10">
    <location>
        <begin position="292"/>
        <end position="307"/>
    </location>
</feature>
<evidence type="ECO:0000256" key="7">
    <source>
        <dbReference type="PIRSR" id="PIRSR618044-1"/>
    </source>
</evidence>
<dbReference type="GO" id="GO:0009002">
    <property type="term" value="F:serine-type D-Ala-D-Ala carboxypeptidase activity"/>
    <property type="evidence" value="ECO:0007669"/>
    <property type="project" value="InterPro"/>
</dbReference>
<feature type="chain" id="PRO_5026106075" evidence="11">
    <location>
        <begin position="20"/>
        <end position="307"/>
    </location>
</feature>
<feature type="active site" description="Acyl-ester intermediate" evidence="7">
    <location>
        <position position="51"/>
    </location>
</feature>
<feature type="compositionally biased region" description="Basic and acidic residues" evidence="10">
    <location>
        <begin position="282"/>
        <end position="291"/>
    </location>
</feature>
<dbReference type="RefSeq" id="WP_155711297.1">
    <property type="nucleotide sequence ID" value="NZ_BMWU01000005.1"/>
</dbReference>
<evidence type="ECO:0000256" key="2">
    <source>
        <dbReference type="ARBA" id="ARBA00022729"/>
    </source>
</evidence>
<evidence type="ECO:0000259" key="12">
    <source>
        <dbReference type="Pfam" id="PF00768"/>
    </source>
</evidence>
<feature type="active site" evidence="7">
    <location>
        <position position="108"/>
    </location>
</feature>
<feature type="signal peptide" evidence="11">
    <location>
        <begin position="1"/>
        <end position="19"/>
    </location>
</feature>
<sequence length="307" mass="32898">MIKKLAAALLVSFSAAAIAVPLGSQSVLVVEDGTGKILVEKNADAIVPIASLTKLMTAMVVLDSRLDMEEQISIDKQDVDTLKHSTSRVPVGTTLSRADVLHLALMSSDNRAAASLARTYPGGPAAFKAAVNAKIRALGMTQTRIDEPTGLSPNNMSTAADLVKMATAAARYPTITSMTTDKSDIMQIKGRQVEYHNTNRLVGAKGWDIGLSKTGYTEEAGRCLIMRITAAGKNATMVLLNASGSSARIADALNIRRLMTGNDEPRVMPARVMRAKATKAREMRVAKDNGRKKAVIKKKPRRRRADA</sequence>
<keyword evidence="4" id="KW-0133">Cell shape</keyword>
<evidence type="ECO:0000256" key="1">
    <source>
        <dbReference type="ARBA" id="ARBA00007164"/>
    </source>
</evidence>
<evidence type="ECO:0000313" key="14">
    <source>
        <dbReference type="Proteomes" id="UP000431684"/>
    </source>
</evidence>
<dbReference type="SUPFAM" id="SSF56601">
    <property type="entry name" value="beta-lactamase/transpeptidase-like"/>
    <property type="match status" value="1"/>
</dbReference>
<protein>
    <submittedName>
        <fullName evidence="13">Peptidase S11</fullName>
    </submittedName>
</protein>
<evidence type="ECO:0000256" key="9">
    <source>
        <dbReference type="RuleBase" id="RU004016"/>
    </source>
</evidence>
<dbReference type="GO" id="GO:0006508">
    <property type="term" value="P:proteolysis"/>
    <property type="evidence" value="ECO:0007669"/>
    <property type="project" value="InterPro"/>
</dbReference>
<gene>
    <name evidence="13" type="ORF">GJV26_24700</name>
</gene>
<keyword evidence="5" id="KW-0573">Peptidoglycan synthesis</keyword>
<feature type="domain" description="Peptidase S11 D-alanyl-D-alanine carboxypeptidase A N-terminal" evidence="12">
    <location>
        <begin position="22"/>
        <end position="243"/>
    </location>
</feature>
<dbReference type="GO" id="GO:0008360">
    <property type="term" value="P:regulation of cell shape"/>
    <property type="evidence" value="ECO:0007669"/>
    <property type="project" value="UniProtKB-KW"/>
</dbReference>
<keyword evidence="3" id="KW-0378">Hydrolase</keyword>
<comment type="caution">
    <text evidence="13">The sequence shown here is derived from an EMBL/GenBank/DDBJ whole genome shotgun (WGS) entry which is preliminary data.</text>
</comment>